<organism evidence="2">
    <name type="scientific">marine metagenome</name>
    <dbReference type="NCBI Taxonomy" id="408172"/>
    <lineage>
        <taxon>unclassified sequences</taxon>
        <taxon>metagenomes</taxon>
        <taxon>ecological metagenomes</taxon>
    </lineage>
</organism>
<proteinExistence type="predicted"/>
<reference evidence="2" key="1">
    <citation type="submission" date="2018-05" db="EMBL/GenBank/DDBJ databases">
        <authorList>
            <person name="Lanie J.A."/>
            <person name="Ng W.-L."/>
            <person name="Kazmierczak K.M."/>
            <person name="Andrzejewski T.M."/>
            <person name="Davidsen T.M."/>
            <person name="Wayne K.J."/>
            <person name="Tettelin H."/>
            <person name="Glass J.I."/>
            <person name="Rusch D."/>
            <person name="Podicherti R."/>
            <person name="Tsui H.-C.T."/>
            <person name="Winkler M.E."/>
        </authorList>
    </citation>
    <scope>NUCLEOTIDE SEQUENCE</scope>
</reference>
<gene>
    <name evidence="2" type="ORF">METZ01_LOCUS263318</name>
</gene>
<protein>
    <recommendedName>
        <fullName evidence="1">Thioredoxin-like fold domain-containing protein</fullName>
    </recommendedName>
</protein>
<sequence>MFLFFICFPVNSEIKILPIIEGNIDAKIKLIIFESLTCGHCADFHKDVYPELKEKYIDTGLAVIEFKSFPLDIAALNASKVAHCKNDGKSEILHFLFNNQSKWTKGDTVEEFNTNLKELLDGQKFGIDFNKCIDNKKIEDYVLEDRIEGVKKFKINATPTIIINDKKFDKPLTFKNLKKFLEKLI</sequence>
<dbReference type="InterPro" id="IPR012336">
    <property type="entry name" value="Thioredoxin-like_fold"/>
</dbReference>
<evidence type="ECO:0000313" key="2">
    <source>
        <dbReference type="EMBL" id="SVC10464.1"/>
    </source>
</evidence>
<accession>A0A382JDU8</accession>
<dbReference type="AlphaFoldDB" id="A0A382JDU8"/>
<dbReference type="PROSITE" id="PS00194">
    <property type="entry name" value="THIOREDOXIN_1"/>
    <property type="match status" value="1"/>
</dbReference>
<dbReference type="Gene3D" id="1.10.40.80">
    <property type="match status" value="1"/>
</dbReference>
<dbReference type="InterPro" id="IPR017937">
    <property type="entry name" value="Thioredoxin_CS"/>
</dbReference>
<feature type="domain" description="Thioredoxin-like fold" evidence="1">
    <location>
        <begin position="19"/>
        <end position="183"/>
    </location>
</feature>
<dbReference type="SUPFAM" id="SSF52833">
    <property type="entry name" value="Thioredoxin-like"/>
    <property type="match status" value="1"/>
</dbReference>
<evidence type="ECO:0000259" key="1">
    <source>
        <dbReference type="Pfam" id="PF13462"/>
    </source>
</evidence>
<dbReference type="InterPro" id="IPR036249">
    <property type="entry name" value="Thioredoxin-like_sf"/>
</dbReference>
<dbReference type="Pfam" id="PF13462">
    <property type="entry name" value="Thioredoxin_4"/>
    <property type="match status" value="1"/>
</dbReference>
<dbReference type="Gene3D" id="3.40.30.10">
    <property type="entry name" value="Glutaredoxin"/>
    <property type="match status" value="1"/>
</dbReference>
<dbReference type="EMBL" id="UINC01073803">
    <property type="protein sequence ID" value="SVC10464.1"/>
    <property type="molecule type" value="Genomic_DNA"/>
</dbReference>
<name>A0A382JDU8_9ZZZZ</name>